<keyword evidence="3" id="KW-0804">Transcription</keyword>
<dbReference type="SMART" id="SM00421">
    <property type="entry name" value="HTH_LUXR"/>
    <property type="match status" value="1"/>
</dbReference>
<dbReference type="RefSeq" id="WP_378039090.1">
    <property type="nucleotide sequence ID" value="NZ_JBHSIV010000045.1"/>
</dbReference>
<dbReference type="EMBL" id="JBHSIV010000045">
    <property type="protein sequence ID" value="MFC5065774.1"/>
    <property type="molecule type" value="Genomic_DNA"/>
</dbReference>
<keyword evidence="2" id="KW-0238">DNA-binding</keyword>
<dbReference type="CDD" id="cd06170">
    <property type="entry name" value="LuxR_C_like"/>
    <property type="match status" value="1"/>
</dbReference>
<dbReference type="PANTHER" id="PTHR44688:SF16">
    <property type="entry name" value="DNA-BINDING TRANSCRIPTIONAL ACTIVATOR DEVR_DOSR"/>
    <property type="match status" value="1"/>
</dbReference>
<dbReference type="SMART" id="SM00382">
    <property type="entry name" value="AAA"/>
    <property type="match status" value="1"/>
</dbReference>
<dbReference type="SUPFAM" id="SSF52540">
    <property type="entry name" value="P-loop containing nucleoside triphosphate hydrolases"/>
    <property type="match status" value="1"/>
</dbReference>
<dbReference type="SUPFAM" id="SSF46894">
    <property type="entry name" value="C-terminal effector domain of the bipartite response regulators"/>
    <property type="match status" value="1"/>
</dbReference>
<evidence type="ECO:0000256" key="1">
    <source>
        <dbReference type="ARBA" id="ARBA00023015"/>
    </source>
</evidence>
<dbReference type="Gene3D" id="3.40.50.300">
    <property type="entry name" value="P-loop containing nucleotide triphosphate hydrolases"/>
    <property type="match status" value="1"/>
</dbReference>
<dbReference type="InterPro" id="IPR003593">
    <property type="entry name" value="AAA+_ATPase"/>
</dbReference>
<feature type="domain" description="HTH luxR-type" evidence="4">
    <location>
        <begin position="795"/>
        <end position="860"/>
    </location>
</feature>
<dbReference type="Proteomes" id="UP001595947">
    <property type="component" value="Unassembled WGS sequence"/>
</dbReference>
<dbReference type="InterPro" id="IPR036388">
    <property type="entry name" value="WH-like_DNA-bd_sf"/>
</dbReference>
<dbReference type="PROSITE" id="PS00622">
    <property type="entry name" value="HTH_LUXR_1"/>
    <property type="match status" value="1"/>
</dbReference>
<dbReference type="PANTHER" id="PTHR44688">
    <property type="entry name" value="DNA-BINDING TRANSCRIPTIONAL ACTIVATOR DEVR_DOSR"/>
    <property type="match status" value="1"/>
</dbReference>
<evidence type="ECO:0000256" key="3">
    <source>
        <dbReference type="ARBA" id="ARBA00023163"/>
    </source>
</evidence>
<gene>
    <name evidence="5" type="ORF">ACFPBZ_26395</name>
</gene>
<dbReference type="InterPro" id="IPR000792">
    <property type="entry name" value="Tscrpt_reg_LuxR_C"/>
</dbReference>
<keyword evidence="6" id="KW-1185">Reference proteome</keyword>
<dbReference type="PROSITE" id="PS50043">
    <property type="entry name" value="HTH_LUXR_2"/>
    <property type="match status" value="1"/>
</dbReference>
<evidence type="ECO:0000259" key="4">
    <source>
        <dbReference type="PROSITE" id="PS50043"/>
    </source>
</evidence>
<evidence type="ECO:0000313" key="6">
    <source>
        <dbReference type="Proteomes" id="UP001595947"/>
    </source>
</evidence>
<proteinExistence type="predicted"/>
<dbReference type="Gene3D" id="1.10.10.10">
    <property type="entry name" value="Winged helix-like DNA-binding domain superfamily/Winged helix DNA-binding domain"/>
    <property type="match status" value="1"/>
</dbReference>
<protein>
    <submittedName>
        <fullName evidence="5">LuxR C-terminal-related transcriptional regulator</fullName>
    </submittedName>
</protein>
<dbReference type="InterPro" id="IPR016032">
    <property type="entry name" value="Sig_transdc_resp-reg_C-effctor"/>
</dbReference>
<reference evidence="6" key="1">
    <citation type="journal article" date="2019" name="Int. J. Syst. Evol. Microbiol.">
        <title>The Global Catalogue of Microorganisms (GCM) 10K type strain sequencing project: providing services to taxonomists for standard genome sequencing and annotation.</title>
        <authorList>
            <consortium name="The Broad Institute Genomics Platform"/>
            <consortium name="The Broad Institute Genome Sequencing Center for Infectious Disease"/>
            <person name="Wu L."/>
            <person name="Ma J."/>
        </authorList>
    </citation>
    <scope>NUCLEOTIDE SEQUENCE [LARGE SCALE GENOMIC DNA]</scope>
    <source>
        <strain evidence="6">CGMCC 4.7093</strain>
    </source>
</reference>
<name>A0ABV9YWW3_9PSEU</name>
<dbReference type="InterPro" id="IPR027417">
    <property type="entry name" value="P-loop_NTPase"/>
</dbReference>
<dbReference type="Pfam" id="PF00196">
    <property type="entry name" value="GerE"/>
    <property type="match status" value="1"/>
</dbReference>
<comment type="caution">
    <text evidence="5">The sequence shown here is derived from an EMBL/GenBank/DDBJ whole genome shotgun (WGS) entry which is preliminary data.</text>
</comment>
<accession>A0ABV9YWW3</accession>
<evidence type="ECO:0000313" key="5">
    <source>
        <dbReference type="EMBL" id="MFC5065774.1"/>
    </source>
</evidence>
<dbReference type="PRINTS" id="PR00038">
    <property type="entry name" value="HTHLUXR"/>
</dbReference>
<sequence length="868" mass="91652">MAETWPFTAREHELAAALAALDAPGTVVLGGPAGVGKSRLAREIARRAGSDVGIVRATASAQEVPLGALADVVSVAGPDGAPPDLADLREAVRALAHDLLVVDDAHLLDEVSAAVVHQVVSSGRARVVLTVRTGDPAPDAVTALWKDELAARIEIEPFDRDQTSTVLSSVLGGGLEARTARLLHDTARGNVLWLRHLVEGERAAGRLARLGSTWAWTGQVVLSPALDELVAARIGDLSDEQRRVLELLAVAEPLGLGMLESLAGSGPVEEVAQRGLVSVEPDGDRWELRFAHPLYGEAVRARTSVPRARRLRSELSAAFASTGGRRAGDGLRRAVLDLGSDRPLDPAVLVTAAMQASGLGDLPLAERLLRAAVEAGGGFEARAGLAHLLTYQLRSDDADAVLEEAVAEAATPQERTRALTLRVLHRHVQARTPLRSEGLVAEAEARETDGRRDPAHDALRTVFHAFDGRVDEALTLGGAVLADGSRPDHAVALAGWAVALLRSMAGRGEGLAEVVEQGISAAARSPEMAAMQCNIGFAEIVDADLQARPGAGRHRLDWVRSLSGPQAPVFVALYEGRTALGAGLPRTAAQALDACLPAFPGHGGGWGAWLVAMISRAHAMLGDVVGARRLLDEAQERRHPFLPVLDFELDLSRGWLLAAEGDLQGGIGACRRGAARCREHGTRAAEVLLRQTAVRFGDREQVVPLAELATALRTPRAQLAAAHAAALAEHDPERLLTVAGELAEAGMLLEGTDAAAQAAAVARTRHRRVLAAEAEDRARELAGRAEDACTPALREAQSPVPLSAREREVAALAGEGLTNRQIAERLHVSVRTVESHVYRACSRLGLSDRAALVAVAGVRRPRRESSSH</sequence>
<evidence type="ECO:0000256" key="2">
    <source>
        <dbReference type="ARBA" id="ARBA00023125"/>
    </source>
</evidence>
<organism evidence="5 6">
    <name type="scientific">Actinomycetospora atypica</name>
    <dbReference type="NCBI Taxonomy" id="1290095"/>
    <lineage>
        <taxon>Bacteria</taxon>
        <taxon>Bacillati</taxon>
        <taxon>Actinomycetota</taxon>
        <taxon>Actinomycetes</taxon>
        <taxon>Pseudonocardiales</taxon>
        <taxon>Pseudonocardiaceae</taxon>
        <taxon>Actinomycetospora</taxon>
    </lineage>
</organism>
<keyword evidence="1" id="KW-0805">Transcription regulation</keyword>